<dbReference type="RefSeq" id="XP_056753639.1">
    <property type="nucleotide sequence ID" value="XM_056897854.1"/>
</dbReference>
<evidence type="ECO:0000256" key="1">
    <source>
        <dbReference type="SAM" id="MobiDB-lite"/>
    </source>
</evidence>
<protein>
    <submittedName>
        <fullName evidence="3">Uncharacterized protein</fullName>
    </submittedName>
</protein>
<keyword evidence="2" id="KW-1133">Transmembrane helix</keyword>
<feature type="compositionally biased region" description="Basic and acidic residues" evidence="1">
    <location>
        <begin position="181"/>
        <end position="203"/>
    </location>
</feature>
<name>A0AAD6E8Q0_9EURO</name>
<gene>
    <name evidence="3" type="ORF">N7537_006797</name>
</gene>
<dbReference type="EMBL" id="JAQJAE010000003">
    <property type="protein sequence ID" value="KAJ5603841.1"/>
    <property type="molecule type" value="Genomic_DNA"/>
</dbReference>
<accession>A0AAD6E8Q0</accession>
<evidence type="ECO:0000313" key="3">
    <source>
        <dbReference type="EMBL" id="KAJ5603841.1"/>
    </source>
</evidence>
<dbReference type="Proteomes" id="UP001213799">
    <property type="component" value="Unassembled WGS sequence"/>
</dbReference>
<evidence type="ECO:0000256" key="2">
    <source>
        <dbReference type="SAM" id="Phobius"/>
    </source>
</evidence>
<feature type="region of interest" description="Disordered" evidence="1">
    <location>
        <begin position="181"/>
        <end position="205"/>
    </location>
</feature>
<dbReference type="AlphaFoldDB" id="A0AAD6E8Q0"/>
<keyword evidence="2" id="KW-0812">Transmembrane</keyword>
<proteinExistence type="predicted"/>
<sequence length="312" mass="37340">MSETYFETHARLTTWTDELEFLGYILCELIDEEGLNTTGYPFHQAADLLAIIKILRRQLKKPDGCLAGMMNEDELKVFRRLLNKSKNIRNYMAHHNIRNNDRLNDLENTKEMLSDMLEFAIRGAASDRGIYQISWSPYRHICKTYVETKRPLTVMVPLNTEPLLSFRDRVLRDHDIDQRRVLDRHPKRKSTEETRRKQEDDYKSALIRKQQRKERGLAIRSNHQAKKLNKIEQRFIKSQELGYARLNQVKEQMREEQEIFYRQRAEILKETFHPTVEKLFFITILALSSPLWLTVVFIYNIYCRTRGRFRRA</sequence>
<keyword evidence="2" id="KW-0472">Membrane</keyword>
<evidence type="ECO:0000313" key="4">
    <source>
        <dbReference type="Proteomes" id="UP001213799"/>
    </source>
</evidence>
<organism evidence="3 4">
    <name type="scientific">Penicillium hordei</name>
    <dbReference type="NCBI Taxonomy" id="40994"/>
    <lineage>
        <taxon>Eukaryota</taxon>
        <taxon>Fungi</taxon>
        <taxon>Dikarya</taxon>
        <taxon>Ascomycota</taxon>
        <taxon>Pezizomycotina</taxon>
        <taxon>Eurotiomycetes</taxon>
        <taxon>Eurotiomycetidae</taxon>
        <taxon>Eurotiales</taxon>
        <taxon>Aspergillaceae</taxon>
        <taxon>Penicillium</taxon>
    </lineage>
</organism>
<feature type="transmembrane region" description="Helical" evidence="2">
    <location>
        <begin position="279"/>
        <end position="302"/>
    </location>
</feature>
<dbReference type="GeneID" id="81588096"/>
<keyword evidence="4" id="KW-1185">Reference proteome</keyword>
<reference evidence="3" key="1">
    <citation type="journal article" date="2023" name="IMA Fungus">
        <title>Comparative genomic study of the Penicillium genus elucidates a diverse pangenome and 15 lateral gene transfer events.</title>
        <authorList>
            <person name="Petersen C."/>
            <person name="Sorensen T."/>
            <person name="Nielsen M.R."/>
            <person name="Sondergaard T.E."/>
            <person name="Sorensen J.L."/>
            <person name="Fitzpatrick D.A."/>
            <person name="Frisvad J.C."/>
            <person name="Nielsen K.L."/>
        </authorList>
    </citation>
    <scope>NUCLEOTIDE SEQUENCE</scope>
    <source>
        <strain evidence="3">IBT 12815</strain>
    </source>
</reference>
<comment type="caution">
    <text evidence="3">The sequence shown here is derived from an EMBL/GenBank/DDBJ whole genome shotgun (WGS) entry which is preliminary data.</text>
</comment>
<reference evidence="3" key="2">
    <citation type="submission" date="2023-01" db="EMBL/GenBank/DDBJ databases">
        <authorList>
            <person name="Petersen C."/>
        </authorList>
    </citation>
    <scope>NUCLEOTIDE SEQUENCE</scope>
    <source>
        <strain evidence="3">IBT 12815</strain>
    </source>
</reference>